<dbReference type="Proteomes" id="UP000309076">
    <property type="component" value="Unassembled WGS sequence"/>
</dbReference>
<sequence length="87" mass="9360">MTMRGRKIVDCLCILALTAPALDRAGLELSTSRQPAPDDGAVLWVFHSCVPGLRGRDDREEEEEGAQKSGGGGGERRSGGLRRRPGR</sequence>
<protein>
    <recommendedName>
        <fullName evidence="5">Secreted protein</fullName>
    </recommendedName>
</protein>
<evidence type="ECO:0000313" key="3">
    <source>
        <dbReference type="EMBL" id="THW38283.1"/>
    </source>
</evidence>
<gene>
    <name evidence="3" type="ORF">D6D21_07880</name>
</gene>
<name>A0AB74IQ62_AURPU</name>
<evidence type="ECO:0000256" key="2">
    <source>
        <dbReference type="SAM" id="SignalP"/>
    </source>
</evidence>
<dbReference type="EMBL" id="QZAM01000191">
    <property type="protein sequence ID" value="THW38283.1"/>
    <property type="molecule type" value="Genomic_DNA"/>
</dbReference>
<feature type="chain" id="PRO_5044502463" description="Secreted protein" evidence="2">
    <location>
        <begin position="24"/>
        <end position="87"/>
    </location>
</feature>
<reference evidence="3 4" key="1">
    <citation type="submission" date="2018-10" db="EMBL/GenBank/DDBJ databases">
        <title>Fifty Aureobasidium pullulans genomes reveal a recombining polyextremotolerant generalist.</title>
        <authorList>
            <person name="Gostincar C."/>
            <person name="Turk M."/>
            <person name="Zajc J."/>
            <person name="Gunde-Cimerman N."/>
        </authorList>
    </citation>
    <scope>NUCLEOTIDE SEQUENCE [LARGE SCALE GENOMIC DNA]</scope>
    <source>
        <strain evidence="3 4">EXF-10796</strain>
    </source>
</reference>
<feature type="region of interest" description="Disordered" evidence="1">
    <location>
        <begin position="53"/>
        <end position="87"/>
    </location>
</feature>
<evidence type="ECO:0000256" key="1">
    <source>
        <dbReference type="SAM" id="MobiDB-lite"/>
    </source>
</evidence>
<keyword evidence="2" id="KW-0732">Signal</keyword>
<comment type="caution">
    <text evidence="3">The sequence shown here is derived from an EMBL/GenBank/DDBJ whole genome shotgun (WGS) entry which is preliminary data.</text>
</comment>
<feature type="signal peptide" evidence="2">
    <location>
        <begin position="1"/>
        <end position="23"/>
    </location>
</feature>
<evidence type="ECO:0008006" key="5">
    <source>
        <dbReference type="Google" id="ProtNLM"/>
    </source>
</evidence>
<organism evidence="3 4">
    <name type="scientific">Aureobasidium pullulans</name>
    <name type="common">Black yeast</name>
    <name type="synonym">Pullularia pullulans</name>
    <dbReference type="NCBI Taxonomy" id="5580"/>
    <lineage>
        <taxon>Eukaryota</taxon>
        <taxon>Fungi</taxon>
        <taxon>Dikarya</taxon>
        <taxon>Ascomycota</taxon>
        <taxon>Pezizomycotina</taxon>
        <taxon>Dothideomycetes</taxon>
        <taxon>Dothideomycetidae</taxon>
        <taxon>Dothideales</taxon>
        <taxon>Saccotheciaceae</taxon>
        <taxon>Aureobasidium</taxon>
    </lineage>
</organism>
<proteinExistence type="predicted"/>
<accession>A0AB74IQ62</accession>
<evidence type="ECO:0000313" key="4">
    <source>
        <dbReference type="Proteomes" id="UP000309076"/>
    </source>
</evidence>
<dbReference type="AlphaFoldDB" id="A0AB74IQ62"/>